<reference evidence="3 4" key="1">
    <citation type="submission" date="2018-02" db="EMBL/GenBank/DDBJ databases">
        <authorList>
            <person name="Machado R.A."/>
        </authorList>
    </citation>
    <scope>NUCLEOTIDE SEQUENCE [LARGE SCALE GENOMIC DNA]</scope>
    <source>
        <strain evidence="3 4">DSM 23271</strain>
    </source>
</reference>
<evidence type="ECO:0000313" key="3">
    <source>
        <dbReference type="EMBL" id="NHB96853.1"/>
    </source>
</evidence>
<evidence type="ECO:0000313" key="4">
    <source>
        <dbReference type="Proteomes" id="UP000547931"/>
    </source>
</evidence>
<protein>
    <submittedName>
        <fullName evidence="3">Uncharacterized protein</fullName>
    </submittedName>
</protein>
<feature type="compositionally biased region" description="Low complexity" evidence="1">
    <location>
        <begin position="31"/>
        <end position="42"/>
    </location>
</feature>
<keyword evidence="2" id="KW-1133">Transmembrane helix</keyword>
<comment type="caution">
    <text evidence="3">The sequence shown here is derived from an EMBL/GenBank/DDBJ whole genome shotgun (WGS) entry which is preliminary data.</text>
</comment>
<evidence type="ECO:0000256" key="1">
    <source>
        <dbReference type="SAM" id="MobiDB-lite"/>
    </source>
</evidence>
<keyword evidence="4" id="KW-1185">Reference proteome</keyword>
<dbReference type="Proteomes" id="UP000547931">
    <property type="component" value="Unassembled WGS sequence"/>
</dbReference>
<keyword evidence="2" id="KW-0472">Membrane</keyword>
<sequence>MDWITHIITFLVGLGSGWSLRIVFTSRKNVDSSTSNVNNNEVTQIGNKVSRGSIVGRDQNRSH</sequence>
<dbReference type="EMBL" id="PUJV01000010">
    <property type="protein sequence ID" value="NHB96853.1"/>
    <property type="molecule type" value="Genomic_DNA"/>
</dbReference>
<organism evidence="3 4">
    <name type="scientific">Photorhabdus stackebrandtii</name>
    <dbReference type="NCBI Taxonomy" id="1123042"/>
    <lineage>
        <taxon>Bacteria</taxon>
        <taxon>Pseudomonadati</taxon>
        <taxon>Pseudomonadota</taxon>
        <taxon>Gammaproteobacteria</taxon>
        <taxon>Enterobacterales</taxon>
        <taxon>Morganellaceae</taxon>
        <taxon>Photorhabdus</taxon>
    </lineage>
</organism>
<accession>A0A7X5QM02</accession>
<feature type="transmembrane region" description="Helical" evidence="2">
    <location>
        <begin position="6"/>
        <end position="24"/>
    </location>
</feature>
<name>A0A7X5QM02_9GAMM</name>
<proteinExistence type="predicted"/>
<keyword evidence="2" id="KW-0812">Transmembrane</keyword>
<dbReference type="AlphaFoldDB" id="A0A7X5QM02"/>
<gene>
    <name evidence="3" type="ORF">C5470_10690</name>
</gene>
<feature type="region of interest" description="Disordered" evidence="1">
    <location>
        <begin position="31"/>
        <end position="63"/>
    </location>
</feature>
<evidence type="ECO:0000256" key="2">
    <source>
        <dbReference type="SAM" id="Phobius"/>
    </source>
</evidence>